<dbReference type="Proteomes" id="UP001152797">
    <property type="component" value="Unassembled WGS sequence"/>
</dbReference>
<evidence type="ECO:0000313" key="2">
    <source>
        <dbReference type="EMBL" id="CAI3977253.1"/>
    </source>
</evidence>
<proteinExistence type="predicted"/>
<dbReference type="EMBL" id="CAMXCT020000330">
    <property type="protein sequence ID" value="CAL1130628.1"/>
    <property type="molecule type" value="Genomic_DNA"/>
</dbReference>
<name>A0A9P1FIC8_9DINO</name>
<evidence type="ECO:0000256" key="1">
    <source>
        <dbReference type="SAM" id="MobiDB-lite"/>
    </source>
</evidence>
<keyword evidence="4" id="KW-1185">Reference proteome</keyword>
<reference evidence="3" key="2">
    <citation type="submission" date="2024-04" db="EMBL/GenBank/DDBJ databases">
        <authorList>
            <person name="Chen Y."/>
            <person name="Shah S."/>
            <person name="Dougan E. K."/>
            <person name="Thang M."/>
            <person name="Chan C."/>
        </authorList>
    </citation>
    <scope>NUCLEOTIDE SEQUENCE [LARGE SCALE GENOMIC DNA]</scope>
</reference>
<dbReference type="EMBL" id="CAMXCT010000330">
    <property type="protein sequence ID" value="CAI3977253.1"/>
    <property type="molecule type" value="Genomic_DNA"/>
</dbReference>
<sequence length="420" mass="45731">MTPTFFPRVSCFFCQLPRFISWITGHGHAVEGPSHSSTLRLVERLPHGGTKWIRCPAMRHAISKTAMDHGYTMGEVGMPLGEKGENFTAGFACVCSALAWSPVFYGRAEVLESRVSKTRDMLRCFPKFVVENSQAAKVLTSPFPRGGGWKGPPVAAEAWPLPGFVGSGVAGTSSNAASRSQGIGDGTQYYPLSPRGRRAQSLSVSSGAVVEASRWLHSPSSLEASYAGLGRRAPVRTARGSTPPATPPAHRVGSLREALSSELARYACPLEADPCRAVQADATKISGIVSNTAQRDWPSTAGWERVSARESQGNEAGGKVGIVRKTNMFWDIGTHINLYIYIYLAHPDPSFFSGLTTNLGFHSMMIPNPGFTLQTLVLQQISGQVRFLAHCRGVAWAADWWHCRFILCCWNDFTLNDLKR</sequence>
<protein>
    <submittedName>
        <fullName evidence="2">Uncharacterized protein</fullName>
    </submittedName>
</protein>
<accession>A0A9P1FIC8</accession>
<evidence type="ECO:0000313" key="3">
    <source>
        <dbReference type="EMBL" id="CAL1130628.1"/>
    </source>
</evidence>
<comment type="caution">
    <text evidence="2">The sequence shown here is derived from an EMBL/GenBank/DDBJ whole genome shotgun (WGS) entry which is preliminary data.</text>
</comment>
<gene>
    <name evidence="2" type="ORF">C1SCF055_LOCUS5406</name>
</gene>
<dbReference type="EMBL" id="CAMXCT030000330">
    <property type="protein sequence ID" value="CAL4764565.1"/>
    <property type="molecule type" value="Genomic_DNA"/>
</dbReference>
<feature type="region of interest" description="Disordered" evidence="1">
    <location>
        <begin position="233"/>
        <end position="253"/>
    </location>
</feature>
<dbReference type="AlphaFoldDB" id="A0A9P1FIC8"/>
<organism evidence="2">
    <name type="scientific">Cladocopium goreaui</name>
    <dbReference type="NCBI Taxonomy" id="2562237"/>
    <lineage>
        <taxon>Eukaryota</taxon>
        <taxon>Sar</taxon>
        <taxon>Alveolata</taxon>
        <taxon>Dinophyceae</taxon>
        <taxon>Suessiales</taxon>
        <taxon>Symbiodiniaceae</taxon>
        <taxon>Cladocopium</taxon>
    </lineage>
</organism>
<evidence type="ECO:0000313" key="4">
    <source>
        <dbReference type="Proteomes" id="UP001152797"/>
    </source>
</evidence>
<reference evidence="2" key="1">
    <citation type="submission" date="2022-10" db="EMBL/GenBank/DDBJ databases">
        <authorList>
            <person name="Chen Y."/>
            <person name="Dougan E. K."/>
            <person name="Chan C."/>
            <person name="Rhodes N."/>
            <person name="Thang M."/>
        </authorList>
    </citation>
    <scope>NUCLEOTIDE SEQUENCE</scope>
</reference>